<reference evidence="2" key="1">
    <citation type="submission" date="2018-05" db="EMBL/GenBank/DDBJ databases">
        <authorList>
            <person name="Lanie J.A."/>
            <person name="Ng W.-L."/>
            <person name="Kazmierczak K.M."/>
            <person name="Andrzejewski T.M."/>
            <person name="Davidsen T.M."/>
            <person name="Wayne K.J."/>
            <person name="Tettelin H."/>
            <person name="Glass J.I."/>
            <person name="Rusch D."/>
            <person name="Podicherti R."/>
            <person name="Tsui H.-C.T."/>
            <person name="Winkler M.E."/>
        </authorList>
    </citation>
    <scope>NUCLEOTIDE SEQUENCE</scope>
</reference>
<dbReference type="InterPro" id="IPR046148">
    <property type="entry name" value="Septknot"/>
</dbReference>
<feature type="non-terminal residue" evidence="2">
    <location>
        <position position="1"/>
    </location>
</feature>
<dbReference type="AlphaFoldDB" id="A0A381RTQ2"/>
<organism evidence="2">
    <name type="scientific">marine metagenome</name>
    <dbReference type="NCBI Taxonomy" id="408172"/>
    <lineage>
        <taxon>unclassified sequences</taxon>
        <taxon>metagenomes</taxon>
        <taxon>ecological metagenomes</taxon>
    </lineage>
</organism>
<name>A0A381RTQ2_9ZZZZ</name>
<feature type="domain" description="7(1) septoil knot" evidence="1">
    <location>
        <begin position="174"/>
        <end position="247"/>
    </location>
</feature>
<gene>
    <name evidence="2" type="ORF">METZ01_LOCUS47458</name>
</gene>
<evidence type="ECO:0000313" key="2">
    <source>
        <dbReference type="EMBL" id="SUZ94604.1"/>
    </source>
</evidence>
<protein>
    <recommendedName>
        <fullName evidence="1">7(1) septoil knot domain-containing protein</fullName>
    </recommendedName>
</protein>
<evidence type="ECO:0000259" key="1">
    <source>
        <dbReference type="Pfam" id="PF19647"/>
    </source>
</evidence>
<proteinExistence type="predicted"/>
<dbReference type="EMBL" id="UINC01002250">
    <property type="protein sequence ID" value="SUZ94604.1"/>
    <property type="molecule type" value="Genomic_DNA"/>
</dbReference>
<sequence>VRSRTLFIFSLLFFSPSYSQNIDPCIQAQQDAKDAVWRPGWWAGGFLGNYFVPYGTIAAAFFYAPQPASVSFIDSLDQSKYQNCFRRAVKKTQLQHQVIGFMGLMITYATLNYARNMIWEMPDQGEAPFTLPKERSFFYYVGGLTLSLELIKSLNSEKSELYTQEKTKTPNTEMCNIYGKIKIVFGGEDYRVRKVDSGEWEDLRVKYVSEEMADRPGRWTVVESNEDFKIRFVEKGEDFIIREVSVREGCLIDDSKEKP</sequence>
<accession>A0A381RTQ2</accession>
<dbReference type="Pfam" id="PF19647">
    <property type="entry name" value="Septknot"/>
    <property type="match status" value="1"/>
</dbReference>